<gene>
    <name evidence="3" type="ORF">BT62DRAFT_623407</name>
</gene>
<reference evidence="3" key="1">
    <citation type="submission" date="2020-11" db="EMBL/GenBank/DDBJ databases">
        <title>Adaptations for nitrogen fixation in a non-lichenized fungal sporocarp promotes dispersal by wood-feeding termites.</title>
        <authorList>
            <consortium name="DOE Joint Genome Institute"/>
            <person name="Koch R.A."/>
            <person name="Yoon G."/>
            <person name="Arayal U."/>
            <person name="Lail K."/>
            <person name="Amirebrahimi M."/>
            <person name="Labutti K."/>
            <person name="Lipzen A."/>
            <person name="Riley R."/>
            <person name="Barry K."/>
            <person name="Henrissat B."/>
            <person name="Grigoriev I.V."/>
            <person name="Herr J.R."/>
            <person name="Aime M.C."/>
        </authorList>
    </citation>
    <scope>NUCLEOTIDE SEQUENCE</scope>
    <source>
        <strain evidence="3">MCA 3950</strain>
    </source>
</reference>
<keyword evidence="2" id="KW-0472">Membrane</keyword>
<protein>
    <submittedName>
        <fullName evidence="3">Uncharacterized protein</fullName>
    </submittedName>
</protein>
<dbReference type="Proteomes" id="UP000812287">
    <property type="component" value="Unassembled WGS sequence"/>
</dbReference>
<organism evidence="3 4">
    <name type="scientific">Guyanagaster necrorhizus</name>
    <dbReference type="NCBI Taxonomy" id="856835"/>
    <lineage>
        <taxon>Eukaryota</taxon>
        <taxon>Fungi</taxon>
        <taxon>Dikarya</taxon>
        <taxon>Basidiomycota</taxon>
        <taxon>Agaricomycotina</taxon>
        <taxon>Agaricomycetes</taxon>
        <taxon>Agaricomycetidae</taxon>
        <taxon>Agaricales</taxon>
        <taxon>Marasmiineae</taxon>
        <taxon>Physalacriaceae</taxon>
        <taxon>Guyanagaster</taxon>
    </lineage>
</organism>
<name>A0A9P7W005_9AGAR</name>
<feature type="region of interest" description="Disordered" evidence="1">
    <location>
        <begin position="1"/>
        <end position="32"/>
    </location>
</feature>
<dbReference type="RefSeq" id="XP_043043592.1">
    <property type="nucleotide sequence ID" value="XM_043181651.1"/>
</dbReference>
<feature type="transmembrane region" description="Helical" evidence="2">
    <location>
        <begin position="59"/>
        <end position="86"/>
    </location>
</feature>
<feature type="compositionally biased region" description="Low complexity" evidence="1">
    <location>
        <begin position="15"/>
        <end position="27"/>
    </location>
</feature>
<dbReference type="GeneID" id="66103947"/>
<evidence type="ECO:0000256" key="1">
    <source>
        <dbReference type="SAM" id="MobiDB-lite"/>
    </source>
</evidence>
<keyword evidence="2" id="KW-1133">Transmembrane helix</keyword>
<keyword evidence="2" id="KW-0812">Transmembrane</keyword>
<comment type="caution">
    <text evidence="3">The sequence shown here is derived from an EMBL/GenBank/DDBJ whole genome shotgun (WGS) entry which is preliminary data.</text>
</comment>
<evidence type="ECO:0000313" key="4">
    <source>
        <dbReference type="Proteomes" id="UP000812287"/>
    </source>
</evidence>
<feature type="transmembrane region" description="Helical" evidence="2">
    <location>
        <begin position="166"/>
        <end position="188"/>
    </location>
</feature>
<dbReference type="EMBL" id="MU250527">
    <property type="protein sequence ID" value="KAG7450092.1"/>
    <property type="molecule type" value="Genomic_DNA"/>
</dbReference>
<feature type="transmembrane region" description="Helical" evidence="2">
    <location>
        <begin position="140"/>
        <end position="160"/>
    </location>
</feature>
<evidence type="ECO:0000313" key="3">
    <source>
        <dbReference type="EMBL" id="KAG7450092.1"/>
    </source>
</evidence>
<evidence type="ECO:0000256" key="2">
    <source>
        <dbReference type="SAM" id="Phobius"/>
    </source>
</evidence>
<proteinExistence type="predicted"/>
<feature type="transmembrane region" description="Helical" evidence="2">
    <location>
        <begin position="106"/>
        <end position="133"/>
    </location>
</feature>
<dbReference type="AlphaFoldDB" id="A0A9P7W005"/>
<sequence length="198" mass="20955">MPVRPLPTPDGENAPLLESSEPPSSSPEESRLGDIRAAESAMATIREQERRQIELDEMFLLILFTLLLMGIVVCSAATVNIVGHAILQAFQSHFLADVPLLWSFKIGLVGNAVLIVGTGLLFLLVQLCCPVLLVLFPDRLLTLAFSTTAAVIGTAILGPTELLRGAAVAGAIGETIALAFANALSVLFGPPLGLPFWT</sequence>
<dbReference type="OrthoDB" id="2938002at2759"/>
<keyword evidence="4" id="KW-1185">Reference proteome</keyword>
<accession>A0A9P7W005</accession>